<proteinExistence type="predicted"/>
<protein>
    <submittedName>
        <fullName evidence="2">Uncharacterized protein</fullName>
    </submittedName>
</protein>
<organism evidence="2 3">
    <name type="scientific">Halomonas campaniensis</name>
    <dbReference type="NCBI Taxonomy" id="213554"/>
    <lineage>
        <taxon>Bacteria</taxon>
        <taxon>Pseudomonadati</taxon>
        <taxon>Pseudomonadota</taxon>
        <taxon>Gammaproteobacteria</taxon>
        <taxon>Oceanospirillales</taxon>
        <taxon>Halomonadaceae</taxon>
        <taxon>Halomonas</taxon>
    </lineage>
</organism>
<evidence type="ECO:0000313" key="3">
    <source>
        <dbReference type="Proteomes" id="UP000197334"/>
    </source>
</evidence>
<reference evidence="2 3" key="1">
    <citation type="submission" date="2014-08" db="EMBL/GenBank/DDBJ databases">
        <title>Draft genome sequence of a novel L-asparaginase producing marine bacterium, Halomonas campaniensis.</title>
        <authorList>
            <person name="Sundarakrishnan B."/>
            <person name="Moushumi Priya A."/>
            <person name="Raman G."/>
            <person name="Sakthivel N."/>
            <person name="Park S."/>
            <person name="Jayachandran S."/>
        </authorList>
    </citation>
    <scope>NUCLEOTIDE SEQUENCE [LARGE SCALE GENOMIC DNA]</scope>
    <source>
        <strain evidence="2 3">SK03</strain>
    </source>
</reference>
<feature type="compositionally biased region" description="Polar residues" evidence="1">
    <location>
        <begin position="277"/>
        <end position="307"/>
    </location>
</feature>
<keyword evidence="3" id="KW-1185">Reference proteome</keyword>
<dbReference type="Pfam" id="PF14412">
    <property type="entry name" value="AHH"/>
    <property type="match status" value="1"/>
</dbReference>
<dbReference type="EMBL" id="JPUA01000004">
    <property type="protein sequence ID" value="OWV31237.1"/>
    <property type="molecule type" value="Genomic_DNA"/>
</dbReference>
<name>A0A246S454_9GAMM</name>
<dbReference type="RefSeq" id="WP_088698660.1">
    <property type="nucleotide sequence ID" value="NZ_JPUA01000004.1"/>
</dbReference>
<dbReference type="AlphaFoldDB" id="A0A246S454"/>
<accession>A0A246S454</accession>
<dbReference type="Proteomes" id="UP000197334">
    <property type="component" value="Unassembled WGS sequence"/>
</dbReference>
<dbReference type="OrthoDB" id="9778250at2"/>
<gene>
    <name evidence="2" type="ORF">JI62_02480</name>
</gene>
<evidence type="ECO:0000256" key="1">
    <source>
        <dbReference type="SAM" id="MobiDB-lite"/>
    </source>
</evidence>
<evidence type="ECO:0000313" key="2">
    <source>
        <dbReference type="EMBL" id="OWV31237.1"/>
    </source>
</evidence>
<dbReference type="InterPro" id="IPR032871">
    <property type="entry name" value="AHH_dom_containing"/>
</dbReference>
<feature type="region of interest" description="Disordered" evidence="1">
    <location>
        <begin position="274"/>
        <end position="341"/>
    </location>
</feature>
<comment type="caution">
    <text evidence="2">The sequence shown here is derived from an EMBL/GenBank/DDBJ whole genome shotgun (WGS) entry which is preliminary data.</text>
</comment>
<sequence>MVRDVKHRFQIHHIVPNQLFENDALSEQLENLFGKGYLNLRDSEANKIALYRDMGQAETIKQSLLSGDNFYRDIGIGGSHHEGGHLGYNLFLLQNLRSILNAPENILNTEQKKIAFFDLARFASQVSEGTATYDGKPLSLAGGKANTETLKDAWAARQLDYTASDVLTQDGLGDFINHFQSPDRSITDATTNGMRNTEQRLMVTKKQTTAFYQIGAISEEHYQERIKELNDVGESMKHLSPREVKGGTISKIFYSNSVDKETADSQLTSLLKEANRGESSQPSTHTLPSTQGQSPTPVSSITGQAAQGQLGKRSPGALQGDAPEAPPVQQNAVARRRPRCR</sequence>